<dbReference type="AlphaFoldDB" id="A0AAW0A360"/>
<reference evidence="1 2" key="1">
    <citation type="journal article" date="2024" name="J Genomics">
        <title>Draft genome sequencing and assembly of Favolaschia claudopus CIRM-BRFM 2984 isolated from oak limbs.</title>
        <authorList>
            <person name="Navarro D."/>
            <person name="Drula E."/>
            <person name="Chaduli D."/>
            <person name="Cazenave R."/>
            <person name="Ahrendt S."/>
            <person name="Wang J."/>
            <person name="Lipzen A."/>
            <person name="Daum C."/>
            <person name="Barry K."/>
            <person name="Grigoriev I.V."/>
            <person name="Favel A."/>
            <person name="Rosso M.N."/>
            <person name="Martin F."/>
        </authorList>
    </citation>
    <scope>NUCLEOTIDE SEQUENCE [LARGE SCALE GENOMIC DNA]</scope>
    <source>
        <strain evidence="1 2">CIRM-BRFM 2984</strain>
    </source>
</reference>
<protein>
    <submittedName>
        <fullName evidence="1">Uncharacterized protein</fullName>
    </submittedName>
</protein>
<evidence type="ECO:0000313" key="2">
    <source>
        <dbReference type="Proteomes" id="UP001362999"/>
    </source>
</evidence>
<dbReference type="EMBL" id="JAWWNJ010000090">
    <property type="protein sequence ID" value="KAK6997465.1"/>
    <property type="molecule type" value="Genomic_DNA"/>
</dbReference>
<proteinExistence type="predicted"/>
<comment type="caution">
    <text evidence="1">The sequence shown here is derived from an EMBL/GenBank/DDBJ whole genome shotgun (WGS) entry which is preliminary data.</text>
</comment>
<evidence type="ECO:0000313" key="1">
    <source>
        <dbReference type="EMBL" id="KAK6997465.1"/>
    </source>
</evidence>
<name>A0AAW0A360_9AGAR</name>
<sequence>MTVQHYQFGETTKLSKEAFQATIRNIIMTVRTWGPLFLVFHNPREDIKLQCDLDHFPYSELNSRGIADISIWACSPRLSAGAPLLSLRFHEVDIRQYRICLILRILAESVTKTQG</sequence>
<accession>A0AAW0A360</accession>
<keyword evidence="2" id="KW-1185">Reference proteome</keyword>
<organism evidence="1 2">
    <name type="scientific">Favolaschia claudopus</name>
    <dbReference type="NCBI Taxonomy" id="2862362"/>
    <lineage>
        <taxon>Eukaryota</taxon>
        <taxon>Fungi</taxon>
        <taxon>Dikarya</taxon>
        <taxon>Basidiomycota</taxon>
        <taxon>Agaricomycotina</taxon>
        <taxon>Agaricomycetes</taxon>
        <taxon>Agaricomycetidae</taxon>
        <taxon>Agaricales</taxon>
        <taxon>Marasmiineae</taxon>
        <taxon>Mycenaceae</taxon>
        <taxon>Favolaschia</taxon>
    </lineage>
</organism>
<gene>
    <name evidence="1" type="ORF">R3P38DRAFT_3059181</name>
</gene>
<dbReference type="Proteomes" id="UP001362999">
    <property type="component" value="Unassembled WGS sequence"/>
</dbReference>